<dbReference type="NCBIfam" id="TIGR04131">
    <property type="entry name" value="Bac_Flav_CTERM"/>
    <property type="match status" value="1"/>
</dbReference>
<dbReference type="InterPro" id="IPR026341">
    <property type="entry name" value="T9SS_type_B"/>
</dbReference>
<sequence length="1736" mass="195074">MRLYIYILLNIVFCINVNAKNDNVFRNKEIKTSEFLNLDVSNSIEVKNFDFYETDFYEEKCTSLNQLIYGGRLDDIGYEILPDGKGFFYLVGETNSFSTDGTTDYFVVKINSNKEIIWAKKYGGSNNEYIRTAKLANDGSILIAGYTKSFTFTAGDMIVVNISTDGNMLWSRVFGINSSYPDAANEIIQLNNGDYVIVGDLNELGGFCDPVMIYLNKDLSFKWVKRFDSGTGEDSYGIIEIGEHLYMSSDVQFLSGIHYGLVISKFVTLTGQHLESYKYTSTGMGLFRPNIRKDKKDGFWIYGHFIVGGTYTTMNPLIIKLNDKLEIIKTYKLVTKENLNFNFTGFAFDEEDNFYFTASENAAGGNGYIFKSNIEGNLLWKNKLKSTNRSYLTGLSFYDNKIYAIGSISNGNRGQDIFMSDIDITTPDAIGCSLEKADGILLSENLQRFEFNYTINNFNLPLRTHALAQENIILNTTELCRIDTCIKIPIIKPKVDIPDTVCVNEVFNLKHDVNPKYAQWQFCNQVNTLNNARTSNSINVIHPIRKGKTIFYNNKKYAFYISNNQLYRLDYGSSLDNIPVEKLIFTSTGSSIFQNFEFIREEDNWYFFLTGKSISGEGQTVIVKLPLLDNLGIESQVFNNGLNSTINNITLLYEAENKIAILNDDTRNSFLKVNFGADWLSTTTITTSQITKPTGFANNLEYQFINYQSELVAFVVKDNTLHKVVYEAGNKLKGDIVFSNPELTGVKSTIVFKKCDEYFLVISTTADQIRIFKLNSEFSALTLISSASLPKDYNLADIFNFENGSAFTLFNPVANSIRYLISENCDAKTYTYDVVDGLEKLSYSKPGNYYIKLSADVYNPRSENVCKQIVVIGATDLDFVYLHDNCDVKNLTLKYNGEEKGIIKWIFNDGTTSTGSSAMRTLVGSSEIITMELTNRCLSKIEKFITIPEPINIPNLTIDTVLCALDTLIVKDVLFNEKCLSNNIIISKTDKKYALVSDKDFNISINDFELGENLIIGDIKNDFKTDFIKTNNVSVPDGYSIFYHKNDVNPNKDICYIENDTAQLIINHRTVNEKLIWEKSISVQKATSYRVSFDLRNILNYSKEDSIFVYINHKLLGTIDIGDYTCGSQNYSFFWTSGYNDTEISLSIKSKSIVFGYKIFSIKNLAIQPYKIVRKDIRVKYSSIDIAPVRDTALCLGLPLVFNVTNSGDVITKIFDADKNILFDQRTNTYLPNKSTTAYVVSTNLLGCIKLDTFQIESINPPSLSLVSDTTFCQHFNGNINVAGADIYKWYNSLNEEVGIGNSYKTGNTNKETFTVIGSNVSGCSDTASVNVDILVFDDYSFPNDLTICKNTNVNLSAKGGDIVKWLDLKGNILGNNYTYNNTYNQAEAIIVELGKEGICAIRDTININLFPTEMILPFKDSIVCPNSEFTIPYRQLGTFNWSASSAIVQSSNESVTLRPKGNETFYISFNDINNCASVDSFNINVHDLPIKGIDKNKVDICKGTEVSFNAFGGDIYQWWVGNTNAGESSIFTNTYSNSTLVQVVVKEAFCLTQETFNLNVNVKPSPSIVIEQPNTLSCNINSVRLNVTTDAQTIKWTPATNISNVNVINPIVSPTVTTTYKAIVTNDIGCTDSAEVTVSFDNYSSISYLMPDAFTPNGDGLNDCFGVSRMTNVNILQFDIFNRYGEKIFEGNNNNKCWNGYYKGHPQSTGTFVYIIRLETPCGKIERKGTVALIQ</sequence>
<dbReference type="PANTHER" id="PTHR42754:SF1">
    <property type="entry name" value="LIPOPROTEIN"/>
    <property type="match status" value="1"/>
</dbReference>
<proteinExistence type="predicted"/>
<evidence type="ECO:0000313" key="1">
    <source>
        <dbReference type="EMBL" id="MDA3614278.1"/>
    </source>
</evidence>
<dbReference type="Pfam" id="PF13585">
    <property type="entry name" value="CHU_C"/>
    <property type="match status" value="1"/>
</dbReference>
<dbReference type="Proteomes" id="UP001210231">
    <property type="component" value="Unassembled WGS sequence"/>
</dbReference>
<dbReference type="EMBL" id="JAQGEF010000005">
    <property type="protein sequence ID" value="MDA3614278.1"/>
    <property type="molecule type" value="Genomic_DNA"/>
</dbReference>
<dbReference type="PANTHER" id="PTHR42754">
    <property type="entry name" value="ENDOGLUCANASE"/>
    <property type="match status" value="1"/>
</dbReference>
<dbReference type="RefSeq" id="WP_407030606.1">
    <property type="nucleotide sequence ID" value="NZ_JAQGEF010000005.1"/>
</dbReference>
<accession>A0ABT4UJB3</accession>
<protein>
    <submittedName>
        <fullName evidence="1">Gliding motility-associated C-terminal domain-containing protein</fullName>
    </submittedName>
</protein>
<comment type="caution">
    <text evidence="1">The sequence shown here is derived from an EMBL/GenBank/DDBJ whole genome shotgun (WGS) entry which is preliminary data.</text>
</comment>
<organism evidence="1 2">
    <name type="scientific">Polluticaenibacter yanchengensis</name>
    <dbReference type="NCBI Taxonomy" id="3014562"/>
    <lineage>
        <taxon>Bacteria</taxon>
        <taxon>Pseudomonadati</taxon>
        <taxon>Bacteroidota</taxon>
        <taxon>Chitinophagia</taxon>
        <taxon>Chitinophagales</taxon>
        <taxon>Chitinophagaceae</taxon>
        <taxon>Polluticaenibacter</taxon>
    </lineage>
</organism>
<name>A0ABT4UJB3_9BACT</name>
<keyword evidence="2" id="KW-1185">Reference proteome</keyword>
<reference evidence="1 2" key="1">
    <citation type="submission" date="2022-12" db="EMBL/GenBank/DDBJ databases">
        <title>Chitinophagaceae gen. sp. nov., a new member of the family Chitinophagaceae, isolated from soil in a chemical factory.</title>
        <authorList>
            <person name="Ke Z."/>
        </authorList>
    </citation>
    <scope>NUCLEOTIDE SEQUENCE [LARGE SCALE GENOMIC DNA]</scope>
    <source>
        <strain evidence="1 2">LY-5</strain>
    </source>
</reference>
<evidence type="ECO:0000313" key="2">
    <source>
        <dbReference type="Proteomes" id="UP001210231"/>
    </source>
</evidence>
<gene>
    <name evidence="1" type="ORF">O3P16_05625</name>
</gene>